<protein>
    <submittedName>
        <fullName evidence="6">FAD/FMN-containing dehydrogenase</fullName>
    </submittedName>
</protein>
<evidence type="ECO:0000256" key="1">
    <source>
        <dbReference type="ARBA" id="ARBA00005466"/>
    </source>
</evidence>
<name>A0A1H2VVF6_9RHOB</name>
<evidence type="ECO:0000313" key="7">
    <source>
        <dbReference type="Proteomes" id="UP000199441"/>
    </source>
</evidence>
<proteinExistence type="inferred from homology"/>
<dbReference type="InterPro" id="IPR036318">
    <property type="entry name" value="FAD-bd_PCMH-like_sf"/>
</dbReference>
<accession>A0A1H2VVF6</accession>
<dbReference type="GO" id="GO:0016491">
    <property type="term" value="F:oxidoreductase activity"/>
    <property type="evidence" value="ECO:0007669"/>
    <property type="project" value="UniProtKB-KW"/>
</dbReference>
<keyword evidence="4" id="KW-0560">Oxidoreductase</keyword>
<reference evidence="7" key="1">
    <citation type="submission" date="2016-10" db="EMBL/GenBank/DDBJ databases">
        <authorList>
            <person name="Varghese N."/>
            <person name="Submissions S."/>
        </authorList>
    </citation>
    <scope>NUCLEOTIDE SEQUENCE [LARGE SCALE GENOMIC DNA]</scope>
    <source>
        <strain evidence="7">DSM 26922</strain>
    </source>
</reference>
<evidence type="ECO:0000256" key="2">
    <source>
        <dbReference type="ARBA" id="ARBA00022630"/>
    </source>
</evidence>
<dbReference type="RefSeq" id="WP_089946423.1">
    <property type="nucleotide sequence ID" value="NZ_FNOI01000002.1"/>
</dbReference>
<comment type="similarity">
    <text evidence="1">Belongs to the oxygen-dependent FAD-linked oxidoreductase family.</text>
</comment>
<sequence>MSNTRRAFLLGTGALAGAYVTRKYYTTPDPSGRLLGTVSGDPLILNDASELSPTRVAKHLTLTERFNAPQISTLRAELADAKRSGRPVIASAARHSMGGQSMAVAGTTLTVADEWVELDKTAMTYRCGAGTRWSTVIAKLDAEGYSPAVMQSNNDFSVAATFAVNAHGWPTPYSGMGATVLSLRMMLADGTLVTCSREENADIFFAAMGGYGLLGVITDLTVKMVANTRLKPTFEKMDAAQFGTRFVQAVKGASGVQMAYGRLDVSKDRFFEQAVMITYRPTQDQSDLPAARGSGFMSKAARSIFRGQLGSDSAKHRRWWFEAGLGPWIGGAETTRNTLLNEPVITLDDRDDTRTDILHEYFIAPEKFAGWVSACRDIIPSSYQDLLNITLRYVAQDGESWLSYAPADRIACVMLFSQEKTHRAEEDMRRMTQELIDRTLDLGGSYYLPYRLHARPDQMIRAYPGLRPFVAKKRAMDPTNLFRHAMWDTYMVRA</sequence>
<dbReference type="OrthoDB" id="143770at2"/>
<dbReference type="EMBL" id="FNOI01000002">
    <property type="protein sequence ID" value="SDW72335.1"/>
    <property type="molecule type" value="Genomic_DNA"/>
</dbReference>
<keyword evidence="7" id="KW-1185">Reference proteome</keyword>
<feature type="domain" description="FAD-binding PCMH-type" evidence="5">
    <location>
        <begin position="58"/>
        <end position="227"/>
    </location>
</feature>
<dbReference type="Proteomes" id="UP000199441">
    <property type="component" value="Unassembled WGS sequence"/>
</dbReference>
<dbReference type="PANTHER" id="PTHR13878:SF53">
    <property type="entry name" value="CYTOKININ DEHYDROGENASE 6"/>
    <property type="match status" value="1"/>
</dbReference>
<dbReference type="Gene3D" id="3.30.465.10">
    <property type="match status" value="1"/>
</dbReference>
<dbReference type="AlphaFoldDB" id="A0A1H2VVF6"/>
<gene>
    <name evidence="6" type="ORF">SAMN04488001_1640</name>
</gene>
<dbReference type="GO" id="GO:0071949">
    <property type="term" value="F:FAD binding"/>
    <property type="evidence" value="ECO:0007669"/>
    <property type="project" value="InterPro"/>
</dbReference>
<dbReference type="PANTHER" id="PTHR13878">
    <property type="entry name" value="GULONOLACTONE OXIDASE"/>
    <property type="match status" value="1"/>
</dbReference>
<dbReference type="STRING" id="670155.SAMN04488001_1640"/>
<evidence type="ECO:0000259" key="5">
    <source>
        <dbReference type="PROSITE" id="PS51387"/>
    </source>
</evidence>
<dbReference type="SUPFAM" id="SSF56176">
    <property type="entry name" value="FAD-binding/transporter-associated domain-like"/>
    <property type="match status" value="1"/>
</dbReference>
<dbReference type="Pfam" id="PF01565">
    <property type="entry name" value="FAD_binding_4"/>
    <property type="match status" value="1"/>
</dbReference>
<evidence type="ECO:0000256" key="3">
    <source>
        <dbReference type="ARBA" id="ARBA00022827"/>
    </source>
</evidence>
<evidence type="ECO:0000256" key="4">
    <source>
        <dbReference type="ARBA" id="ARBA00023002"/>
    </source>
</evidence>
<organism evidence="6 7">
    <name type="scientific">Litoreibacter albidus</name>
    <dbReference type="NCBI Taxonomy" id="670155"/>
    <lineage>
        <taxon>Bacteria</taxon>
        <taxon>Pseudomonadati</taxon>
        <taxon>Pseudomonadota</taxon>
        <taxon>Alphaproteobacteria</taxon>
        <taxon>Rhodobacterales</taxon>
        <taxon>Roseobacteraceae</taxon>
        <taxon>Litoreibacter</taxon>
    </lineage>
</organism>
<dbReference type="InterPro" id="IPR050432">
    <property type="entry name" value="FAD-linked_Oxidoreductases_BP"/>
</dbReference>
<keyword evidence="2" id="KW-0285">Flavoprotein</keyword>
<evidence type="ECO:0000313" key="6">
    <source>
        <dbReference type="EMBL" id="SDW72335.1"/>
    </source>
</evidence>
<dbReference type="InterPro" id="IPR006094">
    <property type="entry name" value="Oxid_FAD_bind_N"/>
</dbReference>
<keyword evidence="3" id="KW-0274">FAD</keyword>
<dbReference type="PROSITE" id="PS51387">
    <property type="entry name" value="FAD_PCMH"/>
    <property type="match status" value="1"/>
</dbReference>
<dbReference type="InterPro" id="IPR016169">
    <property type="entry name" value="FAD-bd_PCMH_sub2"/>
</dbReference>
<dbReference type="InterPro" id="IPR016164">
    <property type="entry name" value="FAD-linked_Oxase-like_C"/>
</dbReference>
<dbReference type="SUPFAM" id="SSF55103">
    <property type="entry name" value="FAD-linked oxidases, C-terminal domain"/>
    <property type="match status" value="1"/>
</dbReference>
<dbReference type="InterPro" id="IPR016166">
    <property type="entry name" value="FAD-bd_PCMH"/>
</dbReference>